<dbReference type="eggNOG" id="ENOG502QZVW">
    <property type="taxonomic scope" value="Eukaryota"/>
</dbReference>
<feature type="compositionally biased region" description="Basic and acidic residues" evidence="1">
    <location>
        <begin position="11"/>
        <end position="22"/>
    </location>
</feature>
<feature type="region of interest" description="Disordered" evidence="1">
    <location>
        <begin position="1387"/>
        <end position="1420"/>
    </location>
</feature>
<feature type="compositionally biased region" description="Basic and acidic residues" evidence="1">
    <location>
        <begin position="900"/>
        <end position="913"/>
    </location>
</feature>
<evidence type="ECO:0000313" key="2">
    <source>
        <dbReference type="EMBL" id="CBZ50862.1"/>
    </source>
</evidence>
<reference evidence="4" key="3">
    <citation type="journal article" date="2012" name="PLoS Pathog.">
        <title>Comparative genomics of the apicomplexan parasites Toxoplasma gondii and Neospora caninum: Coccidia differing in host range and transmission strategy.</title>
        <authorList>
            <person name="Reid A.J."/>
            <person name="Vermont S.J."/>
            <person name="Cotton J.A."/>
            <person name="Harris D."/>
            <person name="Hill-Cawthorne G.A."/>
            <person name="Konen-Waisman S."/>
            <person name="Latham S.M."/>
            <person name="Mourier T."/>
            <person name="Norton R."/>
            <person name="Quail M.A."/>
            <person name="Sanders M."/>
            <person name="Shanmugam D."/>
            <person name="Sohal A."/>
            <person name="Wasmuth J.D."/>
            <person name="Brunk B."/>
            <person name="Grigg M.E."/>
            <person name="Howard J.C."/>
            <person name="Parkinson J."/>
            <person name="Roos D.S."/>
            <person name="Trees A.J."/>
            <person name="Berriman M."/>
            <person name="Pain A."/>
            <person name="Wastling J.M."/>
        </authorList>
    </citation>
    <scope>NUCLEOTIDE SEQUENCE [LARGE SCALE GENOMIC DNA]</scope>
    <source>
        <strain evidence="4">Liverpool</strain>
    </source>
</reference>
<feature type="region of interest" description="Disordered" evidence="1">
    <location>
        <begin position="1665"/>
        <end position="1691"/>
    </location>
</feature>
<name>F0VB40_NEOCL</name>
<feature type="compositionally biased region" description="Basic and acidic residues" evidence="1">
    <location>
        <begin position="262"/>
        <end position="280"/>
    </location>
</feature>
<gene>
    <name evidence="3" type="ORF">BN1204_039370</name>
    <name evidence="2" type="ORF">NCLIV_039370</name>
</gene>
<reference evidence="3" key="4">
    <citation type="journal article" date="2015" name="PLoS ONE">
        <title>Comprehensive Evaluation of Toxoplasma gondii VEG and Neospora caninum LIV Genomes with Tachyzoite Stage Transcriptome and Proteome Defines Novel Transcript Features.</title>
        <authorList>
            <person name="Ramaprasad A."/>
            <person name="Mourier T."/>
            <person name="Naeem R."/>
            <person name="Malas T.B."/>
            <person name="Moussa E."/>
            <person name="Panigrahi A."/>
            <person name="Vermont S.J."/>
            <person name="Otto T.D."/>
            <person name="Wastling J."/>
            <person name="Pain A."/>
        </authorList>
    </citation>
    <scope>NUCLEOTIDE SEQUENCE</scope>
    <source>
        <strain evidence="3">Liverpool</strain>
    </source>
</reference>
<feature type="region of interest" description="Disordered" evidence="1">
    <location>
        <begin position="1527"/>
        <end position="1575"/>
    </location>
</feature>
<evidence type="ECO:0000256" key="1">
    <source>
        <dbReference type="SAM" id="MobiDB-lite"/>
    </source>
</evidence>
<feature type="compositionally biased region" description="Basic and acidic residues" evidence="1">
    <location>
        <begin position="121"/>
        <end position="147"/>
    </location>
</feature>
<feature type="region of interest" description="Disordered" evidence="1">
    <location>
        <begin position="261"/>
        <end position="280"/>
    </location>
</feature>
<feature type="region of interest" description="Disordered" evidence="1">
    <location>
        <begin position="1277"/>
        <end position="1296"/>
    </location>
</feature>
<feature type="region of interest" description="Disordered" evidence="1">
    <location>
        <begin position="798"/>
        <end position="820"/>
    </location>
</feature>
<feature type="compositionally biased region" description="Polar residues" evidence="1">
    <location>
        <begin position="1277"/>
        <end position="1289"/>
    </location>
</feature>
<feature type="compositionally biased region" description="Low complexity" evidence="1">
    <location>
        <begin position="1560"/>
        <end position="1575"/>
    </location>
</feature>
<feature type="compositionally biased region" description="Basic and acidic residues" evidence="1">
    <location>
        <begin position="36"/>
        <end position="50"/>
    </location>
</feature>
<feature type="region of interest" description="Disordered" evidence="1">
    <location>
        <begin position="1"/>
        <end position="193"/>
    </location>
</feature>
<organism evidence="2 4">
    <name type="scientific">Neospora caninum (strain Liverpool)</name>
    <dbReference type="NCBI Taxonomy" id="572307"/>
    <lineage>
        <taxon>Eukaryota</taxon>
        <taxon>Sar</taxon>
        <taxon>Alveolata</taxon>
        <taxon>Apicomplexa</taxon>
        <taxon>Conoidasida</taxon>
        <taxon>Coccidia</taxon>
        <taxon>Eucoccidiorida</taxon>
        <taxon>Eimeriorina</taxon>
        <taxon>Sarcocystidae</taxon>
        <taxon>Neospora</taxon>
    </lineage>
</organism>
<dbReference type="VEuPathDB" id="ToxoDB:NCLIV_039370"/>
<feature type="compositionally biased region" description="Basic and acidic residues" evidence="1">
    <location>
        <begin position="104"/>
        <end position="114"/>
    </location>
</feature>
<feature type="compositionally biased region" description="Basic and acidic residues" evidence="1">
    <location>
        <begin position="1201"/>
        <end position="1211"/>
    </location>
</feature>
<sequence length="2021" mass="224477">MSKMNQVRAHAHTEEDVGKRVEVAPNEGDEGATAEKNADDLEDKNGKLDRGPASNVDQQERGEDSKAAETELRHEERDQYVRKGTGVDENGGEHNSRTAASHSTHGEINCDVKAGDLPSVTEDKARHSRSAETHDTTVSRAGEDTEKIVVCGELEPRDRGNAQEGDGGNEDGCRRESFEELQQGRWKGLSPVETETGVREMPYLFGVVESNSGKKRWASSAEKLNEDDFPGPVPPLPSYKATSFCVSTVPSFPYLLEEEVETRELGEKEPEGEHRGRSKREFQIRGTQVNQKIGDEQTWQQDQTEVQVLNNKKATDGGDEKINDFDSKEEYLDATDGRGFVHVVEAVKSISASSSQPSTSVGFLMENQEQERSCGTIKRGRERGRQLCSEFHSPSGGAVPAFCRFVPPSTGPSLSFIEKQSYFAKESATFRSLSRRWTWPDSSFPWPILGRASHPRSASASTFIWRPPSSPSSKGPPLPERMAMASSLAFGVRRLERPPQSSACGAELSLDRDVSGNRKRWLRSCTIGEGMDRGTSRCGWSVDDPTRNLSFLKVKERVWPPTTRQLGHPSRKSVPLQLETYSSFIQSKSAPRIPSCPSSFIGKSKEASSTPSKLFKSPGPLLPLPKYQATNELLDFDRKEKEVEFCIRRREGRGGMQTQQLDEKKGGEDGEGQRPTKTSCELQVHHVTERGDTRKKHSMYWRARCHGTYGPAGDCKNTQRDDPNSTGVEGPQAPKGSIVLHQAGLAQTNRRETEDERKARGLRSNNAGHMASCKETSWLGMKVLIANRAISETSITDAMERRSQSRGGSGLCESMNGEKECRSVRHQQSLTQSFSQSSEKYHIHLNTSSAHPETKASETIGKKERGSFDPFFASHPFTSSSTSVLFPCSCRDASAPTPGGRREEVNHKGHSCENENWESAVRIDEAQALASKVHGLKRGRSPGLHSAASKLTVRKLSHSRFACFSSSPSPSSCRPRREPKYFQRGGQWKKATSAAVTERAEEKNRIFIVEEKKQEKAVREQEVQTEDVCMFYGGKKEEADSTEEMLHQVSFPRRYAVSLKKHRNVYLKKQSALLARRVRVGQTLKSSSRNRADLYAPPTSQSILIELWNQALDRVEVDNRKREEHDTERKENGKTETGGEAAVCFGTAATASKTTTSLNSHLVSQSIPFLPNTASLILQVGRDGRIIRVGEGGRRVSSYSREPRATSDGKADSIASIPSQGKKWTDEEERTGVKEFEEGWEAFGIGEALWESNSSGPDRGSWIRIGKARTEKRAVSLTFSSRRPTQRNPSISECRCSRSTSIRSSFFSRSRGDTGTEIDTKTGHGKKFRADEKGEMEESKETQKQSTGRGSGNSRTDDAHIEYTEQMGNMTHQECVECSNLSKTASAKKANMKEETEGQMENAKKKNVAKRRKLRRSARAREIEAARGLEGKGKDSVEAERGSRQKLMACVRKVSSPPAITSRSHLIVQFYGVLRYCLVAVSITLRSMQINRRCFHPKDFFVIPKKLDRPFAFVGLLDAKETQTLEAEGTPVTVEMAPSPSPSNRLLTNAPPSEEDTSDSRSTSSGERTAASSSDSLKGLLELWLEEGDKIAREARPPKDASESPASRSIPSPASCYGLHLRRRHEPRQLCCPPGHGEQNGLPARPPGRELQHWEGQTLFAVPHFAGEGGTPEAGGHGQGEEAQGRGDGEVGSGVCAPAVLAVSVVHVNNFVSVADRNHGGQEVAQRHRSQGEEAHKVEQVFSPSGCSSPSCVTSASAVNPGVKQQAKDEETNEEQPPIFSQPREGEYIYAHPPLEKAPTSSFSYACSPVRPRGREGNALKQTGWRSGLCDQDSTTRLSSCGTVFSSKADAMRASADSEQELRQSLSQFWAEAKKLEASFDRIDRLRFALERLQSDREQRQYRMAYHEEAALRPPMRKVQFSAQFQSRRRSISSEEESSEGEEPWLWQEEPNGGRVLWRKAKAFITRLHPAQWCEYMMAKLHAARHSDWETNDGAWSWDASPSRPRFRQRAKTFLHRHLLV</sequence>
<feature type="compositionally biased region" description="Basic and acidic residues" evidence="1">
    <location>
        <begin position="661"/>
        <end position="674"/>
    </location>
</feature>
<reference evidence="2" key="2">
    <citation type="submission" date="2011-03" db="EMBL/GenBank/DDBJ databases">
        <title>Comparative genomics and transcriptomics of Neospora caninum and Toxoplasma gondii.</title>
        <authorList>
            <person name="Reid A.J."/>
            <person name="Sohal A."/>
            <person name="Harris D."/>
            <person name="Quail M."/>
            <person name="Sanders M."/>
            <person name="Berriman M."/>
            <person name="Wastling J.M."/>
            <person name="Pain A."/>
        </authorList>
    </citation>
    <scope>NUCLEOTIDE SEQUENCE</scope>
    <source>
        <strain evidence="2">Liverpool</strain>
    </source>
</reference>
<feature type="compositionally biased region" description="Basic and acidic residues" evidence="1">
    <location>
        <begin position="58"/>
        <end position="81"/>
    </location>
</feature>
<proteinExistence type="predicted"/>
<reference evidence="2" key="1">
    <citation type="submission" date="2011-02" db="EMBL/GenBank/DDBJ databases">
        <authorList>
            <person name="Aslett M."/>
        </authorList>
    </citation>
    <scope>NUCLEOTIDE SEQUENCE</scope>
    <source>
        <strain evidence="2">Liverpool</strain>
    </source>
</reference>
<dbReference type="RefSeq" id="XP_003880895.1">
    <property type="nucleotide sequence ID" value="XM_003880846.1"/>
</dbReference>
<feature type="region of interest" description="Disordered" evidence="1">
    <location>
        <begin position="650"/>
        <end position="679"/>
    </location>
</feature>
<feature type="region of interest" description="Disordered" evidence="1">
    <location>
        <begin position="711"/>
        <end position="737"/>
    </location>
</feature>
<protein>
    <submittedName>
        <fullName evidence="2">Uncharacterized protein</fullName>
    </submittedName>
</protein>
<accession>F0VB40</accession>
<keyword evidence="4" id="KW-1185">Reference proteome</keyword>
<evidence type="ECO:0000313" key="3">
    <source>
        <dbReference type="EMBL" id="CEL68164.1"/>
    </source>
</evidence>
<dbReference type="OrthoDB" id="331746at2759"/>
<feature type="region of interest" description="Disordered" evidence="1">
    <location>
        <begin position="1593"/>
        <end position="1615"/>
    </location>
</feature>
<feature type="compositionally biased region" description="Polar residues" evidence="1">
    <location>
        <begin position="1344"/>
        <end position="1354"/>
    </location>
</feature>
<feature type="compositionally biased region" description="Polar residues" evidence="1">
    <location>
        <begin position="1542"/>
        <end position="1551"/>
    </location>
</feature>
<feature type="region of interest" description="Disordered" evidence="1">
    <location>
        <begin position="1628"/>
        <end position="1647"/>
    </location>
</feature>
<feature type="compositionally biased region" description="Basic residues" evidence="1">
    <location>
        <begin position="1405"/>
        <end position="1418"/>
    </location>
</feature>
<feature type="compositionally biased region" description="Basic and acidic residues" evidence="1">
    <location>
        <begin position="1679"/>
        <end position="1689"/>
    </location>
</feature>
<dbReference type="Proteomes" id="UP000007494">
    <property type="component" value="Chromosome IX"/>
</dbReference>
<feature type="region of interest" description="Disordered" evidence="1">
    <location>
        <begin position="1305"/>
        <end position="1357"/>
    </location>
</feature>
<feature type="region of interest" description="Disordered" evidence="1">
    <location>
        <begin position="895"/>
        <end position="914"/>
    </location>
</feature>
<feature type="compositionally biased region" description="Basic and acidic residues" evidence="1">
    <location>
        <begin position="749"/>
        <end position="759"/>
    </location>
</feature>
<feature type="compositionally biased region" description="Basic and acidic residues" evidence="1">
    <location>
        <begin position="1593"/>
        <end position="1602"/>
    </location>
</feature>
<dbReference type="EMBL" id="FR823385">
    <property type="protein sequence ID" value="CBZ50862.1"/>
    <property type="molecule type" value="Genomic_DNA"/>
</dbReference>
<feature type="region of interest" description="Disordered" evidence="1">
    <location>
        <begin position="1193"/>
        <end position="1223"/>
    </location>
</feature>
<evidence type="ECO:0000313" key="4">
    <source>
        <dbReference type="Proteomes" id="UP000007494"/>
    </source>
</evidence>
<feature type="region of interest" description="Disordered" evidence="1">
    <location>
        <begin position="742"/>
        <end position="761"/>
    </location>
</feature>
<dbReference type="GeneID" id="13441896"/>
<dbReference type="EMBL" id="LN714484">
    <property type="protein sequence ID" value="CEL68164.1"/>
    <property type="molecule type" value="Genomic_DNA"/>
</dbReference>
<feature type="compositionally biased region" description="Low complexity" evidence="1">
    <location>
        <begin position="1603"/>
        <end position="1615"/>
    </location>
</feature>
<feature type="compositionally biased region" description="Basic and acidic residues" evidence="1">
    <location>
        <begin position="1310"/>
        <end position="1343"/>
    </location>
</feature>
<feature type="compositionally biased region" description="Gly residues" evidence="1">
    <location>
        <begin position="1667"/>
        <end position="1678"/>
    </location>
</feature>
<dbReference type="InParanoid" id="F0VB40"/>
<dbReference type="OMA" id="HTCVATE"/>